<evidence type="ECO:0000256" key="2">
    <source>
        <dbReference type="SAM" id="SignalP"/>
    </source>
</evidence>
<feature type="signal peptide" evidence="2">
    <location>
        <begin position="1"/>
        <end position="21"/>
    </location>
</feature>
<keyword evidence="4" id="KW-1185">Reference proteome</keyword>
<dbReference type="RefSeq" id="WP_106389952.1">
    <property type="nucleotide sequence ID" value="NZ_PVNK01000025.1"/>
</dbReference>
<reference evidence="3 4" key="1">
    <citation type="submission" date="2018-03" db="EMBL/GenBank/DDBJ databases">
        <title>Draft Genome Sequences of the Obligatory Marine Myxobacteria Enhygromyxa salina SWB005.</title>
        <authorList>
            <person name="Poehlein A."/>
            <person name="Moghaddam J.A."/>
            <person name="Harms H."/>
            <person name="Alanjari M."/>
            <person name="Koenig G.M."/>
            <person name="Daniel R."/>
            <person name="Schaeberle T.F."/>
        </authorList>
    </citation>
    <scope>NUCLEOTIDE SEQUENCE [LARGE SCALE GENOMIC DNA]</scope>
    <source>
        <strain evidence="3 4">SWB005</strain>
    </source>
</reference>
<proteinExistence type="predicted"/>
<dbReference type="PROSITE" id="PS51257">
    <property type="entry name" value="PROKAR_LIPOPROTEIN"/>
    <property type="match status" value="1"/>
</dbReference>
<organism evidence="3 4">
    <name type="scientific">Enhygromyxa salina</name>
    <dbReference type="NCBI Taxonomy" id="215803"/>
    <lineage>
        <taxon>Bacteria</taxon>
        <taxon>Pseudomonadati</taxon>
        <taxon>Myxococcota</taxon>
        <taxon>Polyangia</taxon>
        <taxon>Nannocystales</taxon>
        <taxon>Nannocystaceae</taxon>
        <taxon>Enhygromyxa</taxon>
    </lineage>
</organism>
<comment type="caution">
    <text evidence="3">The sequence shown here is derived from an EMBL/GenBank/DDBJ whole genome shotgun (WGS) entry which is preliminary data.</text>
</comment>
<sequence length="283" mass="29581">MKHSLSNFFIPVLTLAGLGLAACEAELDEPSQRAEQRETLPLVAVPQTPEAPEPNEATPLSGSELPLMEPTPAPQNPGNPKVCCEVPPLDPMWMTTAACLQYPGHVVVPEQECDECEALVGLCPGISYPECPPAGGSAINGDMDCDGVIDVRYFCPPGTSPADLDGDGCEEICACDPCEDFYGLCQNLDYSGNCPYPGAPDAINGDLDCDGSPDVRYVCPPGTWPGDPNGDGCNEACLCDNDPLLSVCCDHLNGMPPSTVPAASCMGNLLPLEACFGQEGGDD</sequence>
<name>A0A2S9YI53_9BACT</name>
<dbReference type="InterPro" id="IPR028974">
    <property type="entry name" value="TSP_type-3_rpt"/>
</dbReference>
<dbReference type="GO" id="GO:0005509">
    <property type="term" value="F:calcium ion binding"/>
    <property type="evidence" value="ECO:0007669"/>
    <property type="project" value="InterPro"/>
</dbReference>
<dbReference type="EMBL" id="PVNK01000025">
    <property type="protein sequence ID" value="PRQ04722.1"/>
    <property type="molecule type" value="Genomic_DNA"/>
</dbReference>
<feature type="region of interest" description="Disordered" evidence="1">
    <location>
        <begin position="43"/>
        <end position="79"/>
    </location>
</feature>
<evidence type="ECO:0000313" key="3">
    <source>
        <dbReference type="EMBL" id="PRQ04722.1"/>
    </source>
</evidence>
<dbReference type="SUPFAM" id="SSF103647">
    <property type="entry name" value="TSP type-3 repeat"/>
    <property type="match status" value="1"/>
</dbReference>
<accession>A0A2S9YI53</accession>
<dbReference type="Proteomes" id="UP000237968">
    <property type="component" value="Unassembled WGS sequence"/>
</dbReference>
<dbReference type="AlphaFoldDB" id="A0A2S9YI53"/>
<feature type="compositionally biased region" description="Low complexity" evidence="1">
    <location>
        <begin position="46"/>
        <end position="59"/>
    </location>
</feature>
<evidence type="ECO:0000256" key="1">
    <source>
        <dbReference type="SAM" id="MobiDB-lite"/>
    </source>
</evidence>
<gene>
    <name evidence="3" type="ORF">ENSA5_04870</name>
</gene>
<evidence type="ECO:0000313" key="4">
    <source>
        <dbReference type="Proteomes" id="UP000237968"/>
    </source>
</evidence>
<keyword evidence="2" id="KW-0732">Signal</keyword>
<feature type="chain" id="PRO_5015412793" evidence="2">
    <location>
        <begin position="22"/>
        <end position="283"/>
    </location>
</feature>
<protein>
    <submittedName>
        <fullName evidence="3">Uncharacterized protein</fullName>
    </submittedName>
</protein>